<keyword evidence="4 9" id="KW-0479">Metal-binding</keyword>
<dbReference type="InterPro" id="IPR036396">
    <property type="entry name" value="Cyt_P450_sf"/>
</dbReference>
<keyword evidence="5 9" id="KW-0560">Oxidoreductase</keyword>
<evidence type="ECO:0000256" key="2">
    <source>
        <dbReference type="ARBA" id="ARBA00010617"/>
    </source>
</evidence>
<evidence type="ECO:0000256" key="1">
    <source>
        <dbReference type="ARBA" id="ARBA00004660"/>
    </source>
</evidence>
<dbReference type="PANTHER" id="PTHR46696:SF1">
    <property type="entry name" value="CYTOCHROME P450 YJIB-RELATED"/>
    <property type="match status" value="1"/>
</dbReference>
<comment type="similarity">
    <text evidence="2 9">Belongs to the cytochrome P450 family.</text>
</comment>
<accession>A0A1H2Y9I4</accession>
<name>A0A1H2Y9I4_9PSEU</name>
<keyword evidence="7 9" id="KW-0503">Monooxygenase</keyword>
<dbReference type="InterPro" id="IPR001128">
    <property type="entry name" value="Cyt_P450"/>
</dbReference>
<evidence type="ECO:0000313" key="11">
    <source>
        <dbReference type="Proteomes" id="UP000199515"/>
    </source>
</evidence>
<dbReference type="GO" id="GO:0020037">
    <property type="term" value="F:heme binding"/>
    <property type="evidence" value="ECO:0007669"/>
    <property type="project" value="InterPro"/>
</dbReference>
<dbReference type="PANTHER" id="PTHR46696">
    <property type="entry name" value="P450, PUTATIVE (EUROFUNG)-RELATED"/>
    <property type="match status" value="1"/>
</dbReference>
<evidence type="ECO:0000256" key="8">
    <source>
        <dbReference type="ARBA" id="ARBA00055433"/>
    </source>
</evidence>
<sequence>MSTLNLDSHRPAFTRDPYPLLAELREAGPVHRVEYLGVPMWLVTRYADVKAALGNPLVAHDAVNANDDVRKIPLIAHGWSGDLSHHMLFADAPEHSRMRRVVNREFTPRRLAALEPRIQQVTDWLIESIASQGKADLIEDFAAPLPATIIMELLGVPGSDRENFRYWADVVTGVREGDMELLPQMHAEANAYLRDLIKYKRTQREAFAGTDLLGALARTSGERLSDVELMAMGWLLLVAGYTTTIDLIGNGMLALLRNPEQLKLLVSQPELLDNALEEFLRFDGPTAIPTLRFAKPGLTIGGVDIPAGDLIALSLASADHDPARFDKPSELDIARTDRGHVAFGHGVHFCLGAPLARMEGRIAFRALLARCRDIKLDMSASLSWRVSINIRGLRHLPVTFTPARGGV</sequence>
<comment type="pathway">
    <text evidence="1">Antibiotic biosynthesis; vancomycin biosynthesis.</text>
</comment>
<dbReference type="AlphaFoldDB" id="A0A1H2Y9I4"/>
<dbReference type="InterPro" id="IPR002397">
    <property type="entry name" value="Cyt_P450_B"/>
</dbReference>
<dbReference type="RefSeq" id="WP_091287987.1">
    <property type="nucleotide sequence ID" value="NZ_FNON01000002.1"/>
</dbReference>
<dbReference type="SUPFAM" id="SSF48264">
    <property type="entry name" value="Cytochrome P450"/>
    <property type="match status" value="1"/>
</dbReference>
<dbReference type="EMBL" id="FNON01000002">
    <property type="protein sequence ID" value="SDX01209.1"/>
    <property type="molecule type" value="Genomic_DNA"/>
</dbReference>
<dbReference type="CDD" id="cd11029">
    <property type="entry name" value="CYP107-like"/>
    <property type="match status" value="1"/>
</dbReference>
<dbReference type="GO" id="GO:0016705">
    <property type="term" value="F:oxidoreductase activity, acting on paired donors, with incorporation or reduction of molecular oxygen"/>
    <property type="evidence" value="ECO:0007669"/>
    <property type="project" value="InterPro"/>
</dbReference>
<reference evidence="10 11" key="1">
    <citation type="submission" date="2016-10" db="EMBL/GenBank/DDBJ databases">
        <authorList>
            <person name="de Groot N.N."/>
        </authorList>
    </citation>
    <scope>NUCLEOTIDE SEQUENCE [LARGE SCALE GENOMIC DNA]</scope>
    <source>
        <strain evidence="10 11">CPCC 202699</strain>
    </source>
</reference>
<keyword evidence="11" id="KW-1185">Reference proteome</keyword>
<keyword evidence="3 9" id="KW-0349">Heme</keyword>
<organism evidence="10 11">
    <name type="scientific">Amycolatopsis xylanica</name>
    <dbReference type="NCBI Taxonomy" id="589385"/>
    <lineage>
        <taxon>Bacteria</taxon>
        <taxon>Bacillati</taxon>
        <taxon>Actinomycetota</taxon>
        <taxon>Actinomycetes</taxon>
        <taxon>Pseudonocardiales</taxon>
        <taxon>Pseudonocardiaceae</taxon>
        <taxon>Amycolatopsis</taxon>
    </lineage>
</organism>
<dbReference type="STRING" id="589385.SAMN05421504_10243"/>
<gene>
    <name evidence="10" type="ORF">SAMN05421504_10243</name>
</gene>
<dbReference type="FunFam" id="1.10.630.10:FF:000018">
    <property type="entry name" value="Cytochrome P450 monooxygenase"/>
    <property type="match status" value="1"/>
</dbReference>
<dbReference type="PROSITE" id="PS00086">
    <property type="entry name" value="CYTOCHROME_P450"/>
    <property type="match status" value="1"/>
</dbReference>
<protein>
    <submittedName>
        <fullName evidence="10">Cytochrome P450</fullName>
    </submittedName>
</protein>
<dbReference type="GO" id="GO:0004497">
    <property type="term" value="F:monooxygenase activity"/>
    <property type="evidence" value="ECO:0007669"/>
    <property type="project" value="UniProtKB-KW"/>
</dbReference>
<dbReference type="Gene3D" id="1.10.630.10">
    <property type="entry name" value="Cytochrome P450"/>
    <property type="match status" value="1"/>
</dbReference>
<evidence type="ECO:0000256" key="7">
    <source>
        <dbReference type="ARBA" id="ARBA00023033"/>
    </source>
</evidence>
<proteinExistence type="inferred from homology"/>
<evidence type="ECO:0000256" key="3">
    <source>
        <dbReference type="ARBA" id="ARBA00022617"/>
    </source>
</evidence>
<dbReference type="Proteomes" id="UP000199515">
    <property type="component" value="Unassembled WGS sequence"/>
</dbReference>
<evidence type="ECO:0000256" key="6">
    <source>
        <dbReference type="ARBA" id="ARBA00023004"/>
    </source>
</evidence>
<dbReference type="Pfam" id="PF00067">
    <property type="entry name" value="p450"/>
    <property type="match status" value="2"/>
</dbReference>
<dbReference type="OrthoDB" id="502624at2"/>
<dbReference type="GO" id="GO:0005506">
    <property type="term" value="F:iron ion binding"/>
    <property type="evidence" value="ECO:0007669"/>
    <property type="project" value="InterPro"/>
</dbReference>
<evidence type="ECO:0000313" key="10">
    <source>
        <dbReference type="EMBL" id="SDX01209.1"/>
    </source>
</evidence>
<comment type="function">
    <text evidence="8">Involved in the coupling of aromatic side chains of the heptapeptide of vancomycin.</text>
</comment>
<evidence type="ECO:0000256" key="4">
    <source>
        <dbReference type="ARBA" id="ARBA00022723"/>
    </source>
</evidence>
<dbReference type="PRINTS" id="PR00359">
    <property type="entry name" value="BP450"/>
</dbReference>
<evidence type="ECO:0000256" key="5">
    <source>
        <dbReference type="ARBA" id="ARBA00023002"/>
    </source>
</evidence>
<dbReference type="InterPro" id="IPR017972">
    <property type="entry name" value="Cyt_P450_CS"/>
</dbReference>
<keyword evidence="6 9" id="KW-0408">Iron</keyword>
<evidence type="ECO:0000256" key="9">
    <source>
        <dbReference type="RuleBase" id="RU000461"/>
    </source>
</evidence>